<protein>
    <submittedName>
        <fullName evidence="6">TetR/AcrR family transcriptional regulator</fullName>
    </submittedName>
</protein>
<dbReference type="Pfam" id="PF17932">
    <property type="entry name" value="TetR_C_24"/>
    <property type="match status" value="1"/>
</dbReference>
<dbReference type="InterPro" id="IPR050109">
    <property type="entry name" value="HTH-type_TetR-like_transc_reg"/>
</dbReference>
<name>A0ABV9RM69_9PSEU</name>
<dbReference type="SUPFAM" id="SSF48498">
    <property type="entry name" value="Tetracyclin repressor-like, C-terminal domain"/>
    <property type="match status" value="1"/>
</dbReference>
<feature type="DNA-binding region" description="H-T-H motif" evidence="4">
    <location>
        <begin position="28"/>
        <end position="47"/>
    </location>
</feature>
<dbReference type="Gene3D" id="1.10.357.10">
    <property type="entry name" value="Tetracycline Repressor, domain 2"/>
    <property type="match status" value="1"/>
</dbReference>
<accession>A0ABV9RM69</accession>
<evidence type="ECO:0000313" key="6">
    <source>
        <dbReference type="EMBL" id="MFC4834609.1"/>
    </source>
</evidence>
<evidence type="ECO:0000256" key="3">
    <source>
        <dbReference type="ARBA" id="ARBA00023163"/>
    </source>
</evidence>
<dbReference type="InterPro" id="IPR041490">
    <property type="entry name" value="KstR2_TetR_C"/>
</dbReference>
<dbReference type="PROSITE" id="PS50977">
    <property type="entry name" value="HTH_TETR_2"/>
    <property type="match status" value="1"/>
</dbReference>
<dbReference type="InterPro" id="IPR009057">
    <property type="entry name" value="Homeodomain-like_sf"/>
</dbReference>
<keyword evidence="2 4" id="KW-0238">DNA-binding</keyword>
<dbReference type="PANTHER" id="PTHR30055">
    <property type="entry name" value="HTH-TYPE TRANSCRIPTIONAL REGULATOR RUTR"/>
    <property type="match status" value="1"/>
</dbReference>
<organism evidence="6 7">
    <name type="scientific">Actinomycetospora chibensis</name>
    <dbReference type="NCBI Taxonomy" id="663606"/>
    <lineage>
        <taxon>Bacteria</taxon>
        <taxon>Bacillati</taxon>
        <taxon>Actinomycetota</taxon>
        <taxon>Actinomycetes</taxon>
        <taxon>Pseudonocardiales</taxon>
        <taxon>Pseudonocardiaceae</taxon>
        <taxon>Actinomycetospora</taxon>
    </lineage>
</organism>
<sequence length="192" mass="21440">MSRADEVRARILAAAVEVFSRRGYRAASMNDVAEKVGLRKPTLYHYVRTKQDLLVAVYEEVLDESLTSARTIVAGAPSTREAVRRLIVERVAYTCEHRDLLTICFEEESELPDELAAPILARRRAFEDLVLEAVQAHLRATGRTLPMTPRTYVNACLGAANWTYKWFDPAGPRSPRELGDDVAAVLLPVLDG</sequence>
<gene>
    <name evidence="6" type="ORF">ACFPEL_19510</name>
</gene>
<evidence type="ECO:0000313" key="7">
    <source>
        <dbReference type="Proteomes" id="UP001595909"/>
    </source>
</evidence>
<comment type="caution">
    <text evidence="6">The sequence shown here is derived from an EMBL/GenBank/DDBJ whole genome shotgun (WGS) entry which is preliminary data.</text>
</comment>
<dbReference type="SUPFAM" id="SSF46689">
    <property type="entry name" value="Homeodomain-like"/>
    <property type="match status" value="1"/>
</dbReference>
<dbReference type="EMBL" id="JBHSIM010000040">
    <property type="protein sequence ID" value="MFC4834609.1"/>
    <property type="molecule type" value="Genomic_DNA"/>
</dbReference>
<reference evidence="7" key="1">
    <citation type="journal article" date="2019" name="Int. J. Syst. Evol. Microbiol.">
        <title>The Global Catalogue of Microorganisms (GCM) 10K type strain sequencing project: providing services to taxonomists for standard genome sequencing and annotation.</title>
        <authorList>
            <consortium name="The Broad Institute Genomics Platform"/>
            <consortium name="The Broad Institute Genome Sequencing Center for Infectious Disease"/>
            <person name="Wu L."/>
            <person name="Ma J."/>
        </authorList>
    </citation>
    <scope>NUCLEOTIDE SEQUENCE [LARGE SCALE GENOMIC DNA]</scope>
    <source>
        <strain evidence="7">CCUG 50347</strain>
    </source>
</reference>
<dbReference type="RefSeq" id="WP_274187801.1">
    <property type="nucleotide sequence ID" value="NZ_BAABHN010000040.1"/>
</dbReference>
<evidence type="ECO:0000256" key="4">
    <source>
        <dbReference type="PROSITE-ProRule" id="PRU00335"/>
    </source>
</evidence>
<dbReference type="Pfam" id="PF00440">
    <property type="entry name" value="TetR_N"/>
    <property type="match status" value="1"/>
</dbReference>
<evidence type="ECO:0000259" key="5">
    <source>
        <dbReference type="PROSITE" id="PS50977"/>
    </source>
</evidence>
<dbReference type="Proteomes" id="UP001595909">
    <property type="component" value="Unassembled WGS sequence"/>
</dbReference>
<dbReference type="InterPro" id="IPR001647">
    <property type="entry name" value="HTH_TetR"/>
</dbReference>
<dbReference type="InterPro" id="IPR036271">
    <property type="entry name" value="Tet_transcr_reg_TetR-rel_C_sf"/>
</dbReference>
<keyword evidence="1" id="KW-0805">Transcription regulation</keyword>
<dbReference type="Gene3D" id="1.10.10.60">
    <property type="entry name" value="Homeodomain-like"/>
    <property type="match status" value="1"/>
</dbReference>
<keyword evidence="3" id="KW-0804">Transcription</keyword>
<dbReference type="PRINTS" id="PR00455">
    <property type="entry name" value="HTHTETR"/>
</dbReference>
<feature type="domain" description="HTH tetR-type" evidence="5">
    <location>
        <begin position="5"/>
        <end position="65"/>
    </location>
</feature>
<dbReference type="PANTHER" id="PTHR30055:SF234">
    <property type="entry name" value="HTH-TYPE TRANSCRIPTIONAL REGULATOR BETI"/>
    <property type="match status" value="1"/>
</dbReference>
<keyword evidence="7" id="KW-1185">Reference proteome</keyword>
<proteinExistence type="predicted"/>
<evidence type="ECO:0000256" key="2">
    <source>
        <dbReference type="ARBA" id="ARBA00023125"/>
    </source>
</evidence>
<evidence type="ECO:0000256" key="1">
    <source>
        <dbReference type="ARBA" id="ARBA00023015"/>
    </source>
</evidence>